<dbReference type="Pfam" id="PF13426">
    <property type="entry name" value="PAS_9"/>
    <property type="match status" value="1"/>
</dbReference>
<dbReference type="SMART" id="SM00086">
    <property type="entry name" value="PAC"/>
    <property type="match status" value="4"/>
</dbReference>
<dbReference type="NCBIfam" id="TIGR00229">
    <property type="entry name" value="sensory_box"/>
    <property type="match status" value="3"/>
</dbReference>
<comment type="catalytic activity">
    <reaction evidence="1">
        <text>ATP + protein L-histidine = ADP + protein N-phospho-L-histidine.</text>
        <dbReference type="EC" id="2.7.13.3"/>
    </reaction>
</comment>
<dbReference type="InterPro" id="IPR029016">
    <property type="entry name" value="GAF-like_dom_sf"/>
</dbReference>
<dbReference type="Gene3D" id="2.10.70.100">
    <property type="match status" value="1"/>
</dbReference>
<keyword evidence="6" id="KW-0175">Coiled coil</keyword>
<dbReference type="InterPro" id="IPR052162">
    <property type="entry name" value="Sensor_kinase/Photoreceptor"/>
</dbReference>
<dbReference type="InterPro" id="IPR035965">
    <property type="entry name" value="PAS-like_dom_sf"/>
</dbReference>
<feature type="domain" description="PAS" evidence="8">
    <location>
        <begin position="543"/>
        <end position="589"/>
    </location>
</feature>
<evidence type="ECO:0000256" key="6">
    <source>
        <dbReference type="SAM" id="Coils"/>
    </source>
</evidence>
<dbReference type="PROSITE" id="PS50113">
    <property type="entry name" value="PAC"/>
    <property type="match status" value="4"/>
</dbReference>
<evidence type="ECO:0000256" key="3">
    <source>
        <dbReference type="ARBA" id="ARBA00022553"/>
    </source>
</evidence>
<evidence type="ECO:0000259" key="8">
    <source>
        <dbReference type="PROSITE" id="PS50112"/>
    </source>
</evidence>
<dbReference type="PROSITE" id="PS50109">
    <property type="entry name" value="HIS_KIN"/>
    <property type="match status" value="1"/>
</dbReference>
<dbReference type="Gene3D" id="3.30.565.10">
    <property type="entry name" value="Histidine kinase-like ATPase, C-terminal domain"/>
    <property type="match status" value="1"/>
</dbReference>
<dbReference type="Pfam" id="PF08447">
    <property type="entry name" value="PAS_3"/>
    <property type="match status" value="2"/>
</dbReference>
<sequence length="1409" mass="160754">MPNASYIISYKNTILVMKHHTKPAKKIKKNDQGFSKPNLSITEFSDLPIGIIVCTPLIDDAGSIVNLMITYCNPFALTLLNIREKILFLDEIAFLKTLLKPACIVIETGVSSSIESYDPETSYWIASLINWNNENCIIYLQDTTLKKQYEETIKHKLQLDAIISDIARRLINITSNELDTYTVETLAQIGTHTRADQVYIFSLSADGRSMTNTHAWGTEGLELVQEPFRHVDTSHFPWWYQKIINQETILVRSPDEWPISADREKETMLAQGIKSLLVVPMVFDTKNVGFIGFNTIRQPRSWDKNDINSLKTFAALLVTAKNRLRREQLLQRANERLEGLNRISNALKNSNLLDEQPDLAALKHIYAMIPCEIGVAFRIDKTGQFAYAENRIKNGKWEAWPRIRVLAKYLHNETLSQGQEVVINELQADTPGFPRDLNPYKWGHRSFLAMPMFAHQQYIGLLILLDKSPDFFTQEYVSIAREVAGQLSILLFQEEVNRQLAKQASKLTENNQFLQAVIDSIPAGLVLWQPVRKDGHIIDFTYLLINPVIAALTGLNQEEVVGQSFITLFPHVLKNGLFEKLVDKAESGETQRFQFLDRGFWGDFSLVWVGNNLLLTVNDITQIKKIKEQLQETNINLEKRVADRTAEIQQLSAMQRAILKYAGLAIAVSDTTGVIQLVNPALEALTGYEANELIGQVTLGALRDPEIHQQQIDQLRFEMNNSLLSGEELIAAYYLTKNDFLQRENILLTKQGKRILVLSTSSGLYDDQGTLIGFVDLATDISKLKAIEQELKQASQRIQLATVAGKLGVWEWNLLTNELVLDTNFFTLFGVDKRLEGNIMDDFEPLVHPEDLPLLYQHIQKAIKERTPLDVEFRVILPTDKSIHYIKADGLVLQNELGKTDRIIGVIRDQTATKRADQALKESEAQYRSLVNHLKEVVFQIDTTGHWIYLNPAWQEVTGFTTSESLGKPFLDSVFPDDRAHNQELCDLLMAREKIYCEHVIRYIHKDGGYRWIEVFAQVTQDQDNQITGIAGTLTDITGRKEAEVAILESEQRFRDIAENVDEIYWIRDIKEPRFIYMNLAYEKFSGQNRQLLYENPFLFLNFILEEDREKVLNFFLHNGLDQNFQFRARHQDGSIRFLSVKLFTIENENGLVIRRIGVATDITNSIEKELILQESLEKEINLNRLKSQFIAIASHEFRTPLATISSSIDLVKYYIDKIDAGPSLSVINKHIDNIYQKVFLLNDLISDTLTISKIDEGKLSFNPELTDLVSLCEDILTLYFDDRLDNRFVEFIVSGNPVDIMIDKNLTEHILVNLLSNAFKFSTKNPILKLSFEQKAVCISVKDEGIGIPSKDIPNLFGKFFRASNANTFQGTGLGLAICQEYIILQKGYIEFESTEGVGTTFKITFPY</sequence>
<evidence type="ECO:0000259" key="9">
    <source>
        <dbReference type="PROSITE" id="PS50113"/>
    </source>
</evidence>
<dbReference type="InterPro" id="IPR003661">
    <property type="entry name" value="HisK_dim/P_dom"/>
</dbReference>
<accession>A0A327NIT4</accession>
<dbReference type="SUPFAM" id="SSF55785">
    <property type="entry name" value="PYP-like sensor domain (PAS domain)"/>
    <property type="match status" value="5"/>
</dbReference>
<keyword evidence="11" id="KW-1185">Reference proteome</keyword>
<dbReference type="Pfam" id="PF01590">
    <property type="entry name" value="GAF"/>
    <property type="match status" value="2"/>
</dbReference>
<dbReference type="PROSITE" id="PS50112">
    <property type="entry name" value="PAS"/>
    <property type="match status" value="4"/>
</dbReference>
<dbReference type="SUPFAM" id="SSF47384">
    <property type="entry name" value="Homodimeric domain of signal transducing histidine kinase"/>
    <property type="match status" value="1"/>
</dbReference>
<dbReference type="SMART" id="SM00388">
    <property type="entry name" value="HisKA"/>
    <property type="match status" value="1"/>
</dbReference>
<dbReference type="CDD" id="cd00075">
    <property type="entry name" value="HATPase"/>
    <property type="match status" value="1"/>
</dbReference>
<dbReference type="PRINTS" id="PR00344">
    <property type="entry name" value="BCTRLSENSOR"/>
</dbReference>
<feature type="domain" description="PAS" evidence="8">
    <location>
        <begin position="923"/>
        <end position="993"/>
    </location>
</feature>
<dbReference type="SUPFAM" id="SSF55781">
    <property type="entry name" value="GAF domain-like"/>
    <property type="match status" value="2"/>
</dbReference>
<dbReference type="GO" id="GO:0000155">
    <property type="term" value="F:phosphorelay sensor kinase activity"/>
    <property type="evidence" value="ECO:0007669"/>
    <property type="project" value="InterPro"/>
</dbReference>
<feature type="domain" description="Histidine kinase" evidence="7">
    <location>
        <begin position="1193"/>
        <end position="1409"/>
    </location>
</feature>
<dbReference type="InterPro" id="IPR003594">
    <property type="entry name" value="HATPase_dom"/>
</dbReference>
<dbReference type="SUPFAM" id="SSF55874">
    <property type="entry name" value="ATPase domain of HSP90 chaperone/DNA topoisomerase II/histidine kinase"/>
    <property type="match status" value="1"/>
</dbReference>
<dbReference type="PANTHER" id="PTHR43304">
    <property type="entry name" value="PHYTOCHROME-LIKE PROTEIN CPH1"/>
    <property type="match status" value="1"/>
</dbReference>
<dbReference type="InterPro" id="IPR000700">
    <property type="entry name" value="PAS-assoc_C"/>
</dbReference>
<dbReference type="InterPro" id="IPR005467">
    <property type="entry name" value="His_kinase_dom"/>
</dbReference>
<dbReference type="InterPro" id="IPR013655">
    <property type="entry name" value="PAS_fold_3"/>
</dbReference>
<dbReference type="EC" id="2.7.13.3" evidence="2"/>
<dbReference type="SMART" id="SM00065">
    <property type="entry name" value="GAF"/>
    <property type="match status" value="2"/>
</dbReference>
<dbReference type="PANTHER" id="PTHR43304:SF1">
    <property type="entry name" value="PAC DOMAIN-CONTAINING PROTEIN"/>
    <property type="match status" value="1"/>
</dbReference>
<gene>
    <name evidence="10" type="ORF">HMF3257_11795</name>
</gene>
<keyword evidence="4" id="KW-0808">Transferase</keyword>
<keyword evidence="5" id="KW-0418">Kinase</keyword>
<dbReference type="SMART" id="SM00091">
    <property type="entry name" value="PAS"/>
    <property type="match status" value="5"/>
</dbReference>
<dbReference type="Pfam" id="PF00512">
    <property type="entry name" value="HisKA"/>
    <property type="match status" value="1"/>
</dbReference>
<feature type="coiled-coil region" evidence="6">
    <location>
        <begin position="620"/>
        <end position="647"/>
    </location>
</feature>
<dbReference type="CDD" id="cd00130">
    <property type="entry name" value="PAS"/>
    <property type="match status" value="4"/>
</dbReference>
<dbReference type="Gene3D" id="1.10.287.130">
    <property type="match status" value="1"/>
</dbReference>
<organism evidence="10 11">
    <name type="scientific">Spirosoma telluris</name>
    <dbReference type="NCBI Taxonomy" id="2183553"/>
    <lineage>
        <taxon>Bacteria</taxon>
        <taxon>Pseudomonadati</taxon>
        <taxon>Bacteroidota</taxon>
        <taxon>Cytophagia</taxon>
        <taxon>Cytophagales</taxon>
        <taxon>Cytophagaceae</taxon>
        <taxon>Spirosoma</taxon>
    </lineage>
</organism>
<feature type="domain" description="PAC" evidence="9">
    <location>
        <begin position="1123"/>
        <end position="1175"/>
    </location>
</feature>
<dbReference type="EMBL" id="QLII01000001">
    <property type="protein sequence ID" value="RAI74763.1"/>
    <property type="molecule type" value="Genomic_DNA"/>
</dbReference>
<comment type="caution">
    <text evidence="10">The sequence shown here is derived from an EMBL/GenBank/DDBJ whole genome shotgun (WGS) entry which is preliminary data.</text>
</comment>
<dbReference type="InterPro" id="IPR013767">
    <property type="entry name" value="PAS_fold"/>
</dbReference>
<dbReference type="InterPro" id="IPR000014">
    <property type="entry name" value="PAS"/>
</dbReference>
<dbReference type="Gene3D" id="3.30.450.20">
    <property type="entry name" value="PAS domain"/>
    <property type="match status" value="5"/>
</dbReference>
<dbReference type="GO" id="GO:0006355">
    <property type="term" value="P:regulation of DNA-templated transcription"/>
    <property type="evidence" value="ECO:0007669"/>
    <property type="project" value="InterPro"/>
</dbReference>
<evidence type="ECO:0000256" key="5">
    <source>
        <dbReference type="ARBA" id="ARBA00022777"/>
    </source>
</evidence>
<dbReference type="InterPro" id="IPR001610">
    <property type="entry name" value="PAC"/>
</dbReference>
<feature type="coiled-coil region" evidence="6">
    <location>
        <begin position="777"/>
        <end position="804"/>
    </location>
</feature>
<dbReference type="Gene3D" id="3.30.450.40">
    <property type="match status" value="2"/>
</dbReference>
<dbReference type="InterPro" id="IPR003018">
    <property type="entry name" value="GAF"/>
</dbReference>
<dbReference type="Pfam" id="PF00989">
    <property type="entry name" value="PAS"/>
    <property type="match status" value="1"/>
</dbReference>
<dbReference type="Proteomes" id="UP000249016">
    <property type="component" value="Unassembled WGS sequence"/>
</dbReference>
<feature type="domain" description="PAC" evidence="9">
    <location>
        <begin position="741"/>
        <end position="793"/>
    </location>
</feature>
<evidence type="ECO:0000256" key="1">
    <source>
        <dbReference type="ARBA" id="ARBA00000085"/>
    </source>
</evidence>
<evidence type="ECO:0000256" key="2">
    <source>
        <dbReference type="ARBA" id="ARBA00012438"/>
    </source>
</evidence>
<dbReference type="InterPro" id="IPR004358">
    <property type="entry name" value="Sig_transdc_His_kin-like_C"/>
</dbReference>
<evidence type="ECO:0000313" key="10">
    <source>
        <dbReference type="EMBL" id="RAI74763.1"/>
    </source>
</evidence>
<dbReference type="SMART" id="SM00387">
    <property type="entry name" value="HATPase_c"/>
    <property type="match status" value="1"/>
</dbReference>
<proteinExistence type="predicted"/>
<dbReference type="InterPro" id="IPR036890">
    <property type="entry name" value="HATPase_C_sf"/>
</dbReference>
<feature type="domain" description="PAS" evidence="8">
    <location>
        <begin position="1050"/>
        <end position="1124"/>
    </location>
</feature>
<dbReference type="Pfam" id="PF02518">
    <property type="entry name" value="HATPase_c"/>
    <property type="match status" value="1"/>
</dbReference>
<reference evidence="10 11" key="1">
    <citation type="submission" date="2018-06" db="EMBL/GenBank/DDBJ databases">
        <title>Spirosoma sp. HMF3257 Genome sequencing and assembly.</title>
        <authorList>
            <person name="Kang H."/>
            <person name="Cha I."/>
            <person name="Kim H."/>
            <person name="Kang J."/>
            <person name="Joh K."/>
        </authorList>
    </citation>
    <scope>NUCLEOTIDE SEQUENCE [LARGE SCALE GENOMIC DNA]</scope>
    <source>
        <strain evidence="10 11">HMF3257</strain>
    </source>
</reference>
<dbReference type="CDD" id="cd00082">
    <property type="entry name" value="HisKA"/>
    <property type="match status" value="1"/>
</dbReference>
<keyword evidence="3" id="KW-0597">Phosphoprotein</keyword>
<protein>
    <recommendedName>
        <fullName evidence="2">histidine kinase</fullName>
        <ecNumber evidence="2">2.7.13.3</ecNumber>
    </recommendedName>
</protein>
<evidence type="ECO:0000259" key="7">
    <source>
        <dbReference type="PROSITE" id="PS50109"/>
    </source>
</evidence>
<feature type="domain" description="PAC" evidence="9">
    <location>
        <begin position="869"/>
        <end position="922"/>
    </location>
</feature>
<feature type="domain" description="PAC" evidence="9">
    <location>
        <begin position="997"/>
        <end position="1049"/>
    </location>
</feature>
<dbReference type="InterPro" id="IPR036097">
    <property type="entry name" value="HisK_dim/P_sf"/>
</dbReference>
<feature type="domain" description="PAS" evidence="8">
    <location>
        <begin position="651"/>
        <end position="722"/>
    </location>
</feature>
<evidence type="ECO:0000256" key="4">
    <source>
        <dbReference type="ARBA" id="ARBA00022679"/>
    </source>
</evidence>
<name>A0A327NIT4_9BACT</name>
<evidence type="ECO:0000313" key="11">
    <source>
        <dbReference type="Proteomes" id="UP000249016"/>
    </source>
</evidence>